<dbReference type="AlphaFoldDB" id="Q6ILM2"/>
<sequence>MSMSLLLGVCVEVNASCNANRSYDNPLVGYIVLATPCPRAFVVSRMSDRATFVICGFRAHVQQRQQQRQWQLQLASNNWQQRLHQLGGPPNSWSNVRLSICPSSGFWPPD</sequence>
<proteinExistence type="predicted"/>
<accession>Q6ILM2</accession>
<evidence type="ECO:0000256" key="1">
    <source>
        <dbReference type="SAM" id="SignalP"/>
    </source>
</evidence>
<feature type="signal peptide" evidence="1">
    <location>
        <begin position="1"/>
        <end position="19"/>
    </location>
</feature>
<feature type="chain" id="PRO_5004274569" evidence="1">
    <location>
        <begin position="20"/>
        <end position="110"/>
    </location>
</feature>
<gene>
    <name evidence="2" type="ORF">HDC08957</name>
</gene>
<reference evidence="2" key="1">
    <citation type="journal article" date="2003" name="Genome Biol.">
        <title>An integrated gene annotation and transcriptional profiling approach towards the full gene content of the Drosophila genome.</title>
        <authorList>
            <person name="Hild M."/>
            <person name="Beckmann B."/>
            <person name="Haas S.A."/>
            <person name="Koch B."/>
            <person name="Solovyev V."/>
            <person name="Busold C."/>
            <person name="Fellenberg K."/>
            <person name="Boutros M."/>
            <person name="Vingron M."/>
            <person name="Sauer F."/>
            <person name="Hoheisel J.D."/>
            <person name="Paro R."/>
        </authorList>
    </citation>
    <scope>NUCLEOTIDE SEQUENCE</scope>
</reference>
<organism evidence="2">
    <name type="scientific">Drosophila melanogaster</name>
    <name type="common">Fruit fly</name>
    <dbReference type="NCBI Taxonomy" id="7227"/>
    <lineage>
        <taxon>Eukaryota</taxon>
        <taxon>Metazoa</taxon>
        <taxon>Ecdysozoa</taxon>
        <taxon>Arthropoda</taxon>
        <taxon>Hexapoda</taxon>
        <taxon>Insecta</taxon>
        <taxon>Pterygota</taxon>
        <taxon>Neoptera</taxon>
        <taxon>Endopterygota</taxon>
        <taxon>Diptera</taxon>
        <taxon>Brachycera</taxon>
        <taxon>Muscomorpha</taxon>
        <taxon>Ephydroidea</taxon>
        <taxon>Drosophilidae</taxon>
        <taxon>Drosophila</taxon>
        <taxon>Sophophora</taxon>
    </lineage>
</organism>
<evidence type="ECO:0000313" key="2">
    <source>
        <dbReference type="EMBL" id="DAA02839.1"/>
    </source>
</evidence>
<protein>
    <submittedName>
        <fullName evidence="2">HDC08957</fullName>
    </submittedName>
</protein>
<keyword evidence="1" id="KW-0732">Signal</keyword>
<name>Q6ILM2_DROME</name>
<dbReference type="EMBL" id="BK001994">
    <property type="protein sequence ID" value="DAA02839.1"/>
    <property type="molecule type" value="Genomic_DNA"/>
</dbReference>